<dbReference type="OrthoDB" id="8019720at2"/>
<dbReference type="Proteomes" id="UP000192923">
    <property type="component" value="Unassembled WGS sequence"/>
</dbReference>
<evidence type="ECO:0000313" key="3">
    <source>
        <dbReference type="Proteomes" id="UP000192923"/>
    </source>
</evidence>
<protein>
    <submittedName>
        <fullName evidence="2">Uncharacterized protein</fullName>
    </submittedName>
</protein>
<keyword evidence="3" id="KW-1185">Reference proteome</keyword>
<name>A0A1Y6D595_9GAMM</name>
<dbReference type="RefSeq" id="WP_085214759.1">
    <property type="nucleotide sequence ID" value="NZ_FXAM01000001.1"/>
</dbReference>
<gene>
    <name evidence="2" type="ORF">SAMN02949497_3413</name>
</gene>
<sequence>MFEAFRVQSTFVLKDETLPALLKMAAEVDRLDKKVKAVQKNMDMIAKLADPLNRTAGAVQMISRHLSTAETRSGRLLANLTGISRLKFNARDYDFGGLNSGDGAAAAVGGGSRRGRSGGGTPMPAMEEPFYAPLPVVPFARPPQQSPPAMPSWPVGMMAGGAVGRVMSNGDMVPPPGAGGGGRGFPPGGMPPWLGAPDWIPGNRRGGNPWDRWDRREPFDGGFREPGGGVPPGMPPQPPRGPFFGHGAHSWQDMHAGAILTGIGAFGTHGLYGATEAAGEYQLEQLRLKSLGMSNDAMGLANKLANENKQFGVTASQSLALIRDAQQAFRDSAGLHHAEMVFPLLSKLHYASGVLGDAQGQAFERQFMDVMKVAEFRGGMGSKEAFERQANMMFQASTSTGNRVRASDYLTFLRNAGISAYGLNDRALYYGLEPILQELGPSQAATGMQTAYNRTQLGIGLKQAGKGVGQEMLRIGFLDPKGVEYDKKGMFKQYKPGAHPMLDKGLMYENPIQFYTDFVIPHYKKAGIISDRDRQNENALIFGRTGGKFYNAIDKLLPIIQKSLEVTEKAMTISQAAEGAAGTKVGAEERMAASWKNFATAAGLPSLQDYTTAVNSLSGAVETGTKLMNEHQTATKVMAEALGVLFGAAMIGGAWKLTKAAAGFVGLAPDLAAIAAVSPAAAAGLGALAAGIGRLPGLIAAIGLPAAAGNAIADYMKPPEIDPRKAGPNTWEPKRIGGRWEDLPPVDGGDYGPNRPSKLQTTPPGGHRVVEVHTTLEVDGKKMAKTVTKHQAKEANKPQSSASRPDGRRNLQPVAGSAGR</sequence>
<dbReference type="AlphaFoldDB" id="A0A1Y6D595"/>
<dbReference type="STRING" id="1760988.SAMN02949497_3413"/>
<feature type="compositionally biased region" description="Basic and acidic residues" evidence="1">
    <location>
        <begin position="768"/>
        <end position="782"/>
    </location>
</feature>
<evidence type="ECO:0000313" key="2">
    <source>
        <dbReference type="EMBL" id="SMF96033.1"/>
    </source>
</evidence>
<proteinExistence type="predicted"/>
<evidence type="ECO:0000256" key="1">
    <source>
        <dbReference type="SAM" id="MobiDB-lite"/>
    </source>
</evidence>
<accession>A0A1Y6D595</accession>
<feature type="compositionally biased region" description="Basic and acidic residues" evidence="1">
    <location>
        <begin position="732"/>
        <end position="742"/>
    </location>
</feature>
<organism evidence="2 3">
    <name type="scientific">Methylomagnum ishizawai</name>
    <dbReference type="NCBI Taxonomy" id="1760988"/>
    <lineage>
        <taxon>Bacteria</taxon>
        <taxon>Pseudomonadati</taxon>
        <taxon>Pseudomonadota</taxon>
        <taxon>Gammaproteobacteria</taxon>
        <taxon>Methylococcales</taxon>
        <taxon>Methylococcaceae</taxon>
        <taxon>Methylomagnum</taxon>
    </lineage>
</organism>
<dbReference type="EMBL" id="FXAM01000001">
    <property type="protein sequence ID" value="SMF96033.1"/>
    <property type="molecule type" value="Genomic_DNA"/>
</dbReference>
<feature type="region of interest" description="Disordered" evidence="1">
    <location>
        <begin position="723"/>
        <end position="820"/>
    </location>
</feature>
<reference evidence="2 3" key="1">
    <citation type="submission" date="2016-12" db="EMBL/GenBank/DDBJ databases">
        <authorList>
            <person name="Song W.-J."/>
            <person name="Kurnit D.M."/>
        </authorList>
    </citation>
    <scope>NUCLEOTIDE SEQUENCE [LARGE SCALE GENOMIC DNA]</scope>
    <source>
        <strain evidence="2 3">175</strain>
    </source>
</reference>